<dbReference type="AlphaFoldDB" id="A0A0G4F818"/>
<evidence type="ECO:0000256" key="1">
    <source>
        <dbReference type="SAM" id="MobiDB-lite"/>
    </source>
</evidence>
<evidence type="ECO:0000313" key="3">
    <source>
        <dbReference type="Proteomes" id="UP000041254"/>
    </source>
</evidence>
<evidence type="ECO:0000313" key="2">
    <source>
        <dbReference type="EMBL" id="CEM08839.1"/>
    </source>
</evidence>
<accession>A0A0G4F818</accession>
<dbReference type="OrthoDB" id="44069at2759"/>
<feature type="region of interest" description="Disordered" evidence="1">
    <location>
        <begin position="385"/>
        <end position="406"/>
    </location>
</feature>
<proteinExistence type="predicted"/>
<gene>
    <name evidence="2" type="ORF">Vbra_14748</name>
</gene>
<sequence>MKILLLSVPVVSGDDLSVLHLAPPRPAKVAPSPAFAPLQRLPRRKTPFRGARVLPPSSRHPLTMQREVIDGSHLWDFDCEPTAATTKRRRGGPRRSGGVGSAGQRDYNRMVDVVSALEVAEEGIAEEGDDHDDATAEEEEEGESDFEDYVGDPTTTAELGRMLDELDTQTYLQTDEDMDEATQIYFRKLLESEGRRLDEEAADEEDEMSDTPVNMAREQYKLWSHLNFMLGDNREVGWKSSIEDTIRQEVEGAGFGLHNIAWGGKGVMVEVQDGEFLEVTDQSLETCHRRTYTALQLLDDKSSFGFLDKMDLTFASVGVSDVIDTDKAFNALRGFVVDVKLFEEHKGKLIHTGRLQEKTDDHVVLNLKGRPFKIPIELVDEVRLSQKDEDPAMQPGPKRTKKKSRK</sequence>
<feature type="region of interest" description="Disordered" evidence="1">
    <location>
        <begin position="121"/>
        <end position="154"/>
    </location>
</feature>
<reference evidence="2 3" key="1">
    <citation type="submission" date="2014-11" db="EMBL/GenBank/DDBJ databases">
        <authorList>
            <person name="Zhu J."/>
            <person name="Qi W."/>
            <person name="Song R."/>
        </authorList>
    </citation>
    <scope>NUCLEOTIDE SEQUENCE [LARGE SCALE GENOMIC DNA]</scope>
</reference>
<dbReference type="VEuPathDB" id="CryptoDB:Vbra_14748"/>
<dbReference type="InterPro" id="IPR036847">
    <property type="entry name" value="RimP_C_sf"/>
</dbReference>
<keyword evidence="3" id="KW-1185">Reference proteome</keyword>
<feature type="compositionally biased region" description="Acidic residues" evidence="1">
    <location>
        <begin position="121"/>
        <end position="150"/>
    </location>
</feature>
<evidence type="ECO:0008006" key="4">
    <source>
        <dbReference type="Google" id="ProtNLM"/>
    </source>
</evidence>
<feature type="region of interest" description="Disordered" evidence="1">
    <location>
        <begin position="84"/>
        <end position="106"/>
    </location>
</feature>
<dbReference type="SUPFAM" id="SSF74942">
    <property type="entry name" value="YhbC-like, C-terminal domain"/>
    <property type="match status" value="1"/>
</dbReference>
<name>A0A0G4F818_VITBC</name>
<organism evidence="2 3">
    <name type="scientific">Vitrella brassicaformis (strain CCMP3155)</name>
    <dbReference type="NCBI Taxonomy" id="1169540"/>
    <lineage>
        <taxon>Eukaryota</taxon>
        <taxon>Sar</taxon>
        <taxon>Alveolata</taxon>
        <taxon>Colpodellida</taxon>
        <taxon>Vitrellaceae</taxon>
        <taxon>Vitrella</taxon>
    </lineage>
</organism>
<dbReference type="EMBL" id="CDMY01000387">
    <property type="protein sequence ID" value="CEM08839.1"/>
    <property type="molecule type" value="Genomic_DNA"/>
</dbReference>
<dbReference type="Proteomes" id="UP000041254">
    <property type="component" value="Unassembled WGS sequence"/>
</dbReference>
<protein>
    <recommendedName>
        <fullName evidence="4">Ribosome maturation factor RimP N-terminal domain-containing protein</fullName>
    </recommendedName>
</protein>
<dbReference type="InParanoid" id="A0A0G4F818"/>